<dbReference type="Pfam" id="PF13579">
    <property type="entry name" value="Glyco_trans_4_4"/>
    <property type="match status" value="1"/>
</dbReference>
<dbReference type="Gene3D" id="3.40.50.2000">
    <property type="entry name" value="Glycogen Phosphorylase B"/>
    <property type="match status" value="2"/>
</dbReference>
<dbReference type="SUPFAM" id="SSF53756">
    <property type="entry name" value="UDP-Glycosyltransferase/glycogen phosphorylase"/>
    <property type="match status" value="1"/>
</dbReference>
<evidence type="ECO:0000259" key="1">
    <source>
        <dbReference type="Pfam" id="PF00534"/>
    </source>
</evidence>
<evidence type="ECO:0000313" key="3">
    <source>
        <dbReference type="EMBL" id="VAX13591.1"/>
    </source>
</evidence>
<proteinExistence type="predicted"/>
<name>A0A3B1BGK6_9ZZZZ</name>
<gene>
    <name evidence="3" type="ORF">MNBD_GAMMA24-1617</name>
</gene>
<dbReference type="CDD" id="cd03794">
    <property type="entry name" value="GT4_WbuB-like"/>
    <property type="match status" value="1"/>
</dbReference>
<dbReference type="InterPro" id="IPR050194">
    <property type="entry name" value="Glycosyltransferase_grp1"/>
</dbReference>
<evidence type="ECO:0000259" key="2">
    <source>
        <dbReference type="Pfam" id="PF13579"/>
    </source>
</evidence>
<protein>
    <submittedName>
        <fullName evidence="3">Glycosyltransferase</fullName>
    </submittedName>
</protein>
<dbReference type="PANTHER" id="PTHR45947:SF3">
    <property type="entry name" value="SULFOQUINOVOSYL TRANSFERASE SQD2"/>
    <property type="match status" value="1"/>
</dbReference>
<keyword evidence="3" id="KW-0808">Transferase</keyword>
<dbReference type="InterPro" id="IPR028098">
    <property type="entry name" value="Glyco_trans_4-like_N"/>
</dbReference>
<sequence>MKILIVSQYFWPENFRVNDLAIELQSRGHEVTVLTGKPNYPDGVIFPDYRDKPEKYLNYNGVKVFRVPLLPRGTGSIRLFLNYLSFVFSASILGPVKLSGRKFDRIFVFEPSPITVGLPAIVLKYIKKAPILFWVLDLWPETLSAINVIKSKIALKYVGVLVSFIYKNSDLLLAQSRSFISSMKNYCDSAEKIQYFPSWAEDIFFESDIRPAKEVPVTAPGMFSVMFAGNIGDAQDFSSILDAAELLKVHTNIRWLIVGDGRMAEWVKQEAQRRGLDKNFIMLGRHSLERMPSFYTVADALLVSLKDETIFSMTIPGKVQSYLASGKPIVAMLNGEGAKIIQEAGAGYVCNAGDGQGLSEIILEMASNSDEERSLMGKSGRKYYKEEFDKNVLIDRLESWLVSEY</sequence>
<organism evidence="3">
    <name type="scientific">hydrothermal vent metagenome</name>
    <dbReference type="NCBI Taxonomy" id="652676"/>
    <lineage>
        <taxon>unclassified sequences</taxon>
        <taxon>metagenomes</taxon>
        <taxon>ecological metagenomes</taxon>
    </lineage>
</organism>
<dbReference type="GO" id="GO:0016758">
    <property type="term" value="F:hexosyltransferase activity"/>
    <property type="evidence" value="ECO:0007669"/>
    <property type="project" value="TreeGrafter"/>
</dbReference>
<dbReference type="EMBL" id="UOFZ01000127">
    <property type="protein sequence ID" value="VAX13591.1"/>
    <property type="molecule type" value="Genomic_DNA"/>
</dbReference>
<dbReference type="PANTHER" id="PTHR45947">
    <property type="entry name" value="SULFOQUINOVOSYL TRANSFERASE SQD2"/>
    <property type="match status" value="1"/>
</dbReference>
<feature type="domain" description="Glycosyl transferase family 1" evidence="1">
    <location>
        <begin position="225"/>
        <end position="382"/>
    </location>
</feature>
<accession>A0A3B1BGK6</accession>
<dbReference type="InterPro" id="IPR001296">
    <property type="entry name" value="Glyco_trans_1"/>
</dbReference>
<dbReference type="AlphaFoldDB" id="A0A3B1BGK6"/>
<feature type="domain" description="Glycosyltransferase subfamily 4-like N-terminal" evidence="2">
    <location>
        <begin position="16"/>
        <end position="182"/>
    </location>
</feature>
<reference evidence="3" key="1">
    <citation type="submission" date="2018-06" db="EMBL/GenBank/DDBJ databases">
        <authorList>
            <person name="Zhirakovskaya E."/>
        </authorList>
    </citation>
    <scope>NUCLEOTIDE SEQUENCE</scope>
</reference>
<dbReference type="Pfam" id="PF00534">
    <property type="entry name" value="Glycos_transf_1"/>
    <property type="match status" value="1"/>
</dbReference>